<evidence type="ECO:0000313" key="2">
    <source>
        <dbReference type="Proteomes" id="UP000183832"/>
    </source>
</evidence>
<reference evidence="1 2" key="1">
    <citation type="submission" date="2015-04" db="EMBL/GenBank/DDBJ databases">
        <authorList>
            <person name="Syromyatnikov M.Y."/>
            <person name="Popov V.N."/>
        </authorList>
    </citation>
    <scope>NUCLEOTIDE SEQUENCE [LARGE SCALE GENOMIC DNA]</scope>
</reference>
<accession>A0A1J1IVX5</accession>
<keyword evidence="2" id="KW-1185">Reference proteome</keyword>
<dbReference type="EMBL" id="CVRI01000063">
    <property type="protein sequence ID" value="CRL04327.1"/>
    <property type="molecule type" value="Genomic_DNA"/>
</dbReference>
<protein>
    <submittedName>
        <fullName evidence="1">CLUMA_CG017422, isoform A</fullName>
    </submittedName>
</protein>
<evidence type="ECO:0000313" key="1">
    <source>
        <dbReference type="EMBL" id="CRL04327.1"/>
    </source>
</evidence>
<gene>
    <name evidence="1" type="ORF">CLUMA_CG017422</name>
</gene>
<dbReference type="Proteomes" id="UP000183832">
    <property type="component" value="Unassembled WGS sequence"/>
</dbReference>
<organism evidence="1 2">
    <name type="scientific">Clunio marinus</name>
    <dbReference type="NCBI Taxonomy" id="568069"/>
    <lineage>
        <taxon>Eukaryota</taxon>
        <taxon>Metazoa</taxon>
        <taxon>Ecdysozoa</taxon>
        <taxon>Arthropoda</taxon>
        <taxon>Hexapoda</taxon>
        <taxon>Insecta</taxon>
        <taxon>Pterygota</taxon>
        <taxon>Neoptera</taxon>
        <taxon>Endopterygota</taxon>
        <taxon>Diptera</taxon>
        <taxon>Nematocera</taxon>
        <taxon>Chironomoidea</taxon>
        <taxon>Chironomidae</taxon>
        <taxon>Clunio</taxon>
    </lineage>
</organism>
<dbReference type="AlphaFoldDB" id="A0A1J1IVX5"/>
<proteinExistence type="predicted"/>
<name>A0A1J1IVX5_9DIPT</name>
<sequence>MDQQIKFTFECRVWVKGFEDEICFTTCIPELNNIINNKCNYIIIIIIIKSTLVRERFREIELFFISYKKILGLLGKLDLHHPYYD</sequence>